<dbReference type="InterPro" id="IPR006143">
    <property type="entry name" value="RND_pump_MFP"/>
</dbReference>
<feature type="domain" description="Multidrug resistance protein MdtA-like barrel-sandwich hybrid" evidence="5">
    <location>
        <begin position="101"/>
        <end position="234"/>
    </location>
</feature>
<dbReference type="Gene3D" id="2.40.50.100">
    <property type="match status" value="1"/>
</dbReference>
<evidence type="ECO:0000313" key="9">
    <source>
        <dbReference type="Proteomes" id="UP000239724"/>
    </source>
</evidence>
<dbReference type="GO" id="GO:1990281">
    <property type="term" value="C:efflux pump complex"/>
    <property type="evidence" value="ECO:0007669"/>
    <property type="project" value="TreeGrafter"/>
</dbReference>
<dbReference type="Proteomes" id="UP000239724">
    <property type="component" value="Unassembled WGS sequence"/>
</dbReference>
<dbReference type="GO" id="GO:0015562">
    <property type="term" value="F:efflux transmembrane transporter activity"/>
    <property type="evidence" value="ECO:0007669"/>
    <property type="project" value="TreeGrafter"/>
</dbReference>
<dbReference type="Pfam" id="PF25954">
    <property type="entry name" value="Beta-barrel_RND_2"/>
    <property type="match status" value="1"/>
</dbReference>
<feature type="transmembrane region" description="Helical" evidence="3">
    <location>
        <begin position="30"/>
        <end position="51"/>
    </location>
</feature>
<dbReference type="Pfam" id="PF25876">
    <property type="entry name" value="HH_MFP_RND"/>
    <property type="match status" value="1"/>
</dbReference>
<accession>A0A2S6N049</accession>
<sequence length="407" mass="43618">MPPNDLQELDHPVVQRSPAPEPAPARKSRWIGPVVGAGLLVALGIGIFVGIRDRAVDEQTLARATNAAAVPTVEVIHPKPGAPDVKLVLPGNMQAFSDTAIYARTNGYLKKWYVDIGAHVKRGDLLAEIDTPEVDDQLRQARADLNNAKAALDLAVVTAQRKEKLVQTFVASVADRDAAVSALGVARAEVQSRQAAVERLEKMQSFERVEAPFDGIITARTIDVGALIAAGNAQSGRELFHLVAINWLRIYVSVPETYSPAMRPGLVADVTLDEYPGQVFKGVLTRTANAIDQASHTLLVEVDVPNKDEKLLPGSYVHVQFMLPTSGKSVTLPANALLFRKEGLQVAVVRDNKVALIPAKIGHDYGESVEIVSGLRPSDEVIANPADSLTAGTTVAVKQKDEPASSK</sequence>
<protein>
    <submittedName>
        <fullName evidence="8">Uncharacterized protein</fullName>
    </submittedName>
</protein>
<evidence type="ECO:0000259" key="4">
    <source>
        <dbReference type="Pfam" id="PF25876"/>
    </source>
</evidence>
<dbReference type="AlphaFoldDB" id="A0A2S6N049"/>
<organism evidence="8 9">
    <name type="scientific">Rhodopila globiformis</name>
    <name type="common">Rhodopseudomonas globiformis</name>
    <dbReference type="NCBI Taxonomy" id="1071"/>
    <lineage>
        <taxon>Bacteria</taxon>
        <taxon>Pseudomonadati</taxon>
        <taxon>Pseudomonadota</taxon>
        <taxon>Alphaproteobacteria</taxon>
        <taxon>Acetobacterales</taxon>
        <taxon>Acetobacteraceae</taxon>
        <taxon>Rhodopila</taxon>
    </lineage>
</organism>
<dbReference type="SUPFAM" id="SSF111369">
    <property type="entry name" value="HlyD-like secretion proteins"/>
    <property type="match status" value="1"/>
</dbReference>
<gene>
    <name evidence="8" type="ORF">CCS01_25760</name>
</gene>
<dbReference type="Gene3D" id="2.40.30.170">
    <property type="match status" value="1"/>
</dbReference>
<keyword evidence="3" id="KW-0472">Membrane</keyword>
<keyword evidence="3" id="KW-1133">Transmembrane helix</keyword>
<dbReference type="RefSeq" id="WP_104521694.1">
    <property type="nucleotide sequence ID" value="NZ_NHRY01000251.1"/>
</dbReference>
<dbReference type="InterPro" id="IPR058792">
    <property type="entry name" value="Beta-barrel_RND_2"/>
</dbReference>
<dbReference type="InterPro" id="IPR058637">
    <property type="entry name" value="YknX-like_C"/>
</dbReference>
<feature type="region of interest" description="Disordered" evidence="2">
    <location>
        <begin position="1"/>
        <end position="26"/>
    </location>
</feature>
<proteinExistence type="inferred from homology"/>
<feature type="domain" description="CusB-like beta-barrel" evidence="6">
    <location>
        <begin position="251"/>
        <end position="322"/>
    </location>
</feature>
<dbReference type="EMBL" id="NHRY01000251">
    <property type="protein sequence ID" value="PPQ27982.1"/>
    <property type="molecule type" value="Genomic_DNA"/>
</dbReference>
<keyword evidence="9" id="KW-1185">Reference proteome</keyword>
<feature type="domain" description="YknX-like C-terminal permuted SH3-like" evidence="7">
    <location>
        <begin position="330"/>
        <end position="397"/>
    </location>
</feature>
<comment type="similarity">
    <text evidence="1">Belongs to the membrane fusion protein (MFP) (TC 8.A.1) family.</text>
</comment>
<dbReference type="InterPro" id="IPR058625">
    <property type="entry name" value="MdtA-like_BSH"/>
</dbReference>
<dbReference type="PANTHER" id="PTHR30469">
    <property type="entry name" value="MULTIDRUG RESISTANCE PROTEIN MDTA"/>
    <property type="match status" value="1"/>
</dbReference>
<dbReference type="Pfam" id="PF25989">
    <property type="entry name" value="YknX_C"/>
    <property type="match status" value="1"/>
</dbReference>
<dbReference type="Pfam" id="PF25917">
    <property type="entry name" value="BSH_RND"/>
    <property type="match status" value="1"/>
</dbReference>
<evidence type="ECO:0000256" key="2">
    <source>
        <dbReference type="SAM" id="MobiDB-lite"/>
    </source>
</evidence>
<evidence type="ECO:0000313" key="8">
    <source>
        <dbReference type="EMBL" id="PPQ27982.1"/>
    </source>
</evidence>
<reference evidence="8 9" key="1">
    <citation type="journal article" date="2018" name="Arch. Microbiol.">
        <title>New insights into the metabolic potential of the phototrophic purple bacterium Rhodopila globiformis DSM 161(T) from its draft genome sequence and evidence for a vanadium-dependent nitrogenase.</title>
        <authorList>
            <person name="Imhoff J.F."/>
            <person name="Rahn T."/>
            <person name="Kunzel S."/>
            <person name="Neulinger S.C."/>
        </authorList>
    </citation>
    <scope>NUCLEOTIDE SEQUENCE [LARGE SCALE GENOMIC DNA]</scope>
    <source>
        <strain evidence="8 9">DSM 161</strain>
    </source>
</reference>
<dbReference type="Gene3D" id="2.40.420.20">
    <property type="match status" value="1"/>
</dbReference>
<evidence type="ECO:0000259" key="5">
    <source>
        <dbReference type="Pfam" id="PF25917"/>
    </source>
</evidence>
<comment type="caution">
    <text evidence="8">The sequence shown here is derived from an EMBL/GenBank/DDBJ whole genome shotgun (WGS) entry which is preliminary data.</text>
</comment>
<dbReference type="OrthoDB" id="9806939at2"/>
<evidence type="ECO:0000256" key="1">
    <source>
        <dbReference type="ARBA" id="ARBA00009477"/>
    </source>
</evidence>
<keyword evidence="3" id="KW-0812">Transmembrane</keyword>
<name>A0A2S6N049_RHOGL</name>
<dbReference type="NCBIfam" id="TIGR01730">
    <property type="entry name" value="RND_mfp"/>
    <property type="match status" value="1"/>
</dbReference>
<evidence type="ECO:0000259" key="6">
    <source>
        <dbReference type="Pfam" id="PF25954"/>
    </source>
</evidence>
<dbReference type="InterPro" id="IPR058624">
    <property type="entry name" value="MdtA-like_HH"/>
</dbReference>
<feature type="domain" description="Multidrug resistance protein MdtA-like alpha-helical hairpin" evidence="4">
    <location>
        <begin position="137"/>
        <end position="198"/>
    </location>
</feature>
<dbReference type="PANTHER" id="PTHR30469:SF37">
    <property type="entry name" value="RAGD PROTEIN"/>
    <property type="match status" value="1"/>
</dbReference>
<dbReference type="Gene3D" id="1.10.287.470">
    <property type="entry name" value="Helix hairpin bin"/>
    <property type="match status" value="1"/>
</dbReference>
<evidence type="ECO:0000256" key="3">
    <source>
        <dbReference type="SAM" id="Phobius"/>
    </source>
</evidence>
<evidence type="ECO:0000259" key="7">
    <source>
        <dbReference type="Pfam" id="PF25989"/>
    </source>
</evidence>